<comment type="similarity">
    <text evidence="1">Belongs to the TRIAP1/MDM35 family.</text>
</comment>
<dbReference type="KEGG" id="bmy:BM_BM5687"/>
<sequence length="91" mass="10799">MTERYMPSIFPECDKLKQAYDKCFSDFFEKFISAETLTVSNPCDRLHETYRYCIEKNLEKNKIYDIDLNELRKDVLNTKDDLLKGSQTADN</sequence>
<proteinExistence type="inferred from homology"/>
<evidence type="ECO:0000256" key="1">
    <source>
        <dbReference type="ARBA" id="ARBA00006196"/>
    </source>
</evidence>
<dbReference type="PROSITE" id="PS51808">
    <property type="entry name" value="CHCH"/>
    <property type="match status" value="1"/>
</dbReference>
<dbReference type="EMBL" id="CAAKNF010000193">
    <property type="protein sequence ID" value="VIO93460.1"/>
    <property type="molecule type" value="Genomic_DNA"/>
</dbReference>
<evidence type="ECO:0000313" key="7">
    <source>
        <dbReference type="WBParaSite" id="Bm5687.1"/>
    </source>
</evidence>
<name>A0A0J9XMA2_BRUMA</name>
<dbReference type="GeneID" id="6099877"/>
<dbReference type="GO" id="GO:0005634">
    <property type="term" value="C:nucleus"/>
    <property type="evidence" value="ECO:0007669"/>
    <property type="project" value="TreeGrafter"/>
</dbReference>
<protein>
    <submittedName>
        <fullName evidence="4">Bm5687</fullName>
    </submittedName>
    <submittedName>
        <fullName evidence="5 7">SD24044p, putative</fullName>
    </submittedName>
</protein>
<dbReference type="OMA" id="RHMSSIF"/>
<dbReference type="CTD" id="6099877"/>
<reference evidence="7" key="4">
    <citation type="submission" date="2019-12" db="UniProtKB">
        <authorList>
            <consortium name="WormBaseParasite"/>
        </authorList>
    </citation>
    <scope>IDENTIFICATION</scope>
</reference>
<keyword evidence="6" id="KW-1185">Reference proteome</keyword>
<dbReference type="RefSeq" id="XP_042934301.1">
    <property type="nucleotide sequence ID" value="XM_043078367.1"/>
</dbReference>
<evidence type="ECO:0000313" key="6">
    <source>
        <dbReference type="Proteomes" id="UP000006672"/>
    </source>
</evidence>
<dbReference type="PANTHER" id="PTHR46403:SF1">
    <property type="entry name" value="TP53-REGULATED INHIBITOR OF APOPTOSIS 1"/>
    <property type="match status" value="1"/>
</dbReference>
<evidence type="ECO:0000256" key="2">
    <source>
        <dbReference type="ARBA" id="ARBA00023157"/>
    </source>
</evidence>
<dbReference type="GO" id="GO:0045332">
    <property type="term" value="P:phospholipid translocation"/>
    <property type="evidence" value="ECO:0007669"/>
    <property type="project" value="TreeGrafter"/>
</dbReference>
<dbReference type="GO" id="GO:0005829">
    <property type="term" value="C:cytosol"/>
    <property type="evidence" value="ECO:0007669"/>
    <property type="project" value="TreeGrafter"/>
</dbReference>
<dbReference type="WormBase" id="Bm5687">
    <property type="protein sequence ID" value="BM04728"/>
    <property type="gene ID" value="WBGene00225948"/>
</dbReference>
<dbReference type="WBParaSite" id="Bm5687.1">
    <property type="protein sequence ID" value="Bm5687.1"/>
    <property type="gene ID" value="WBGene00225948"/>
</dbReference>
<comment type="catalytic activity">
    <reaction evidence="3">
        <text>a 1,2-diacyl-sn-glycero-3-phosphate(in) = a 1,2-diacyl-sn-glycero-3-phosphate(out)</text>
        <dbReference type="Rhea" id="RHEA:36435"/>
        <dbReference type="ChEBI" id="CHEBI:58608"/>
    </reaction>
</comment>
<reference evidence="4 6" key="1">
    <citation type="journal article" date="2007" name="Science">
        <title>Draft genome of the filarial nematode parasite Brugia malayi.</title>
        <authorList>
            <person name="Ghedin E."/>
            <person name="Wang S."/>
            <person name="Spiro D."/>
            <person name="Caler E."/>
            <person name="Zhao Q."/>
            <person name="Crabtree J."/>
            <person name="Allen J.E."/>
            <person name="Delcher A.L."/>
            <person name="Guiliano D.B."/>
            <person name="Miranda-Saavedra D."/>
            <person name="Angiuoli S.V."/>
            <person name="Creasy T."/>
            <person name="Amedeo P."/>
            <person name="Haas B."/>
            <person name="El-Sayed N.M."/>
            <person name="Wortman J.R."/>
            <person name="Feldblyum T."/>
            <person name="Tallon L."/>
            <person name="Schatz M."/>
            <person name="Shumway M."/>
            <person name="Koo H."/>
            <person name="Salzberg S.L."/>
            <person name="Schobel S."/>
            <person name="Pertea M."/>
            <person name="Pop M."/>
            <person name="White O."/>
            <person name="Barton G.J."/>
            <person name="Carlow C.K."/>
            <person name="Crawford M.J."/>
            <person name="Daub J."/>
            <person name="Dimmic M.W."/>
            <person name="Estes C.F."/>
            <person name="Foster J.M."/>
            <person name="Ganatra M."/>
            <person name="Gregory W.F."/>
            <person name="Johnson N.M."/>
            <person name="Jin J."/>
            <person name="Komuniecki R."/>
            <person name="Korf I."/>
            <person name="Kumar S."/>
            <person name="Laney S."/>
            <person name="Li B.W."/>
            <person name="Li W."/>
            <person name="Lindblom T.H."/>
            <person name="Lustigman S."/>
            <person name="Ma D."/>
            <person name="Maina C.V."/>
            <person name="Martin D.M."/>
            <person name="McCarter J.P."/>
            <person name="McReynolds L."/>
            <person name="Mitreva M."/>
            <person name="Nutman T.B."/>
            <person name="Parkinson J."/>
            <person name="Peregrin-Alvarez J.M."/>
            <person name="Poole C."/>
            <person name="Ren Q."/>
            <person name="Saunders L."/>
            <person name="Sluder A.E."/>
            <person name="Smith K."/>
            <person name="Stanke M."/>
            <person name="Unnasch T.R."/>
            <person name="Ware J."/>
            <person name="Wei A.D."/>
            <person name="Weil G."/>
            <person name="Williams D.J."/>
            <person name="Zhang Y."/>
            <person name="Williams S.A."/>
            <person name="Fraser-Liggett C."/>
            <person name="Slatko B."/>
            <person name="Blaxter M.L."/>
            <person name="Scott A.L."/>
        </authorList>
    </citation>
    <scope>NUCLEOTIDE SEQUENCE</scope>
    <source>
        <strain evidence="4 6">FR3</strain>
    </source>
</reference>
<reference evidence="5" key="3">
    <citation type="submission" date="2019-04" db="EMBL/GenBank/DDBJ databases">
        <authorList>
            <person name="Howe K."/>
            <person name="Paulini M."/>
            <person name="Williams G."/>
        </authorList>
    </citation>
    <scope>NUCLEOTIDE SEQUENCE [LARGE SCALE GENOMIC DNA]</scope>
    <source>
        <strain evidence="5">FR3</strain>
    </source>
</reference>
<evidence type="ECO:0000313" key="5">
    <source>
        <dbReference type="EMBL" id="VIO93460.1"/>
    </source>
</evidence>
<dbReference type="EMBL" id="LN856498">
    <property type="protein sequence ID" value="CDP91693.1"/>
    <property type="molecule type" value="Genomic_DNA"/>
</dbReference>
<dbReference type="Proteomes" id="UP000006672">
    <property type="component" value="Unassembled WGS sequence"/>
</dbReference>
<dbReference type="Pfam" id="PF05254">
    <property type="entry name" value="UPF0203"/>
    <property type="match status" value="1"/>
</dbReference>
<gene>
    <name evidence="4 7 8" type="ORF">Bm5687</name>
    <name evidence="5" type="ORF">BM_BM5687</name>
    <name evidence="4" type="ORF">BM_Bm5687</name>
</gene>
<reference evidence="4" key="2">
    <citation type="submission" date="2012-12" db="EMBL/GenBank/DDBJ databases">
        <authorList>
            <person name="Gao Y.W."/>
            <person name="Fan S.T."/>
            <person name="Sun H.T."/>
            <person name="Wang Z."/>
            <person name="Gao X.L."/>
            <person name="Li Y.G."/>
            <person name="Wang T.C."/>
            <person name="Zhang K."/>
            <person name="Xu W.W."/>
            <person name="Yu Z.J."/>
            <person name="Xia X.Z."/>
        </authorList>
    </citation>
    <scope>NUCLEOTIDE SEQUENCE</scope>
    <source>
        <strain evidence="4">FR3</strain>
    </source>
</reference>
<dbReference type="GO" id="GO:1990050">
    <property type="term" value="F:phosphatidic acid transfer activity"/>
    <property type="evidence" value="ECO:0007669"/>
    <property type="project" value="TreeGrafter"/>
</dbReference>
<dbReference type="OrthoDB" id="337270at2759"/>
<evidence type="ECO:0000313" key="8">
    <source>
        <dbReference type="WormBase" id="Bm5687"/>
    </source>
</evidence>
<accession>A0A0J9XMA2</accession>
<keyword evidence="2" id="KW-1015">Disulfide bond</keyword>
<dbReference type="AlphaFoldDB" id="A0A0J9XMA2"/>
<accession>A0A4E9FF61</accession>
<evidence type="ECO:0000256" key="3">
    <source>
        <dbReference type="ARBA" id="ARBA00023706"/>
    </source>
</evidence>
<dbReference type="PANTHER" id="PTHR46403">
    <property type="entry name" value="TP53-REGULATED INHIBITOR OF APOPTOSIS 1"/>
    <property type="match status" value="1"/>
</dbReference>
<dbReference type="GO" id="GO:0005758">
    <property type="term" value="C:mitochondrial intermembrane space"/>
    <property type="evidence" value="ECO:0007669"/>
    <property type="project" value="TreeGrafter"/>
</dbReference>
<dbReference type="FunCoup" id="A0A0J9XMA2">
    <property type="interactions" value="3"/>
</dbReference>
<dbReference type="STRING" id="6279.A0A0J9XMA2"/>
<organism evidence="4">
    <name type="scientific">Brugia malayi</name>
    <name type="common">Filarial nematode worm</name>
    <dbReference type="NCBI Taxonomy" id="6279"/>
    <lineage>
        <taxon>Eukaryota</taxon>
        <taxon>Metazoa</taxon>
        <taxon>Ecdysozoa</taxon>
        <taxon>Nematoda</taxon>
        <taxon>Chromadorea</taxon>
        <taxon>Rhabditida</taxon>
        <taxon>Spirurina</taxon>
        <taxon>Spiruromorpha</taxon>
        <taxon>Filarioidea</taxon>
        <taxon>Onchocercidae</taxon>
        <taxon>Brugia</taxon>
    </lineage>
</organism>
<dbReference type="InterPro" id="IPR007918">
    <property type="entry name" value="MDM35_apoptosis"/>
</dbReference>
<evidence type="ECO:0000313" key="4">
    <source>
        <dbReference type="EMBL" id="CDP91693.1"/>
    </source>
</evidence>